<evidence type="ECO:0000256" key="2">
    <source>
        <dbReference type="ARBA" id="ARBA00022475"/>
    </source>
</evidence>
<dbReference type="PANTHER" id="PTHR28259:SF1">
    <property type="entry name" value="FLUORIDE EXPORT PROTEIN 1-RELATED"/>
    <property type="match status" value="1"/>
</dbReference>
<keyword evidence="12" id="KW-0479">Metal-binding</keyword>
<name>A0A2T0V982_9GAMM</name>
<organism evidence="13 14">
    <name type="scientific">Vreelandella songnenensis</name>
    <dbReference type="NCBI Taxonomy" id="1176243"/>
    <lineage>
        <taxon>Bacteria</taxon>
        <taxon>Pseudomonadati</taxon>
        <taxon>Pseudomonadota</taxon>
        <taxon>Gammaproteobacteria</taxon>
        <taxon>Oceanospirillales</taxon>
        <taxon>Halomonadaceae</taxon>
        <taxon>Vreelandella</taxon>
    </lineage>
</organism>
<dbReference type="GO" id="GO:0062054">
    <property type="term" value="F:fluoride channel activity"/>
    <property type="evidence" value="ECO:0007669"/>
    <property type="project" value="UniProtKB-UniRule"/>
</dbReference>
<sequence length="133" mass="14129">MNSLKTYLAVGLGSGLGSVLRYGVSLASQAVLGSHFPWGTLIVNVLGSGLIGWIAATALRAPRGQLAHWHPFLVAGFCGGFTTFSVFSLESLYFITLGQAWLGLLYVLVSLPLWLLAAMAGERLASRRGFTAE</sequence>
<keyword evidence="2 12" id="KW-1003">Cell membrane</keyword>
<comment type="caution">
    <text evidence="13">The sequence shown here is derived from an EMBL/GenBank/DDBJ whole genome shotgun (WGS) entry which is preliminary data.</text>
</comment>
<feature type="binding site" evidence="12">
    <location>
        <position position="82"/>
    </location>
    <ligand>
        <name>Na(+)</name>
        <dbReference type="ChEBI" id="CHEBI:29101"/>
        <note>structural</note>
    </ligand>
</feature>
<evidence type="ECO:0000256" key="11">
    <source>
        <dbReference type="ARBA" id="ARBA00035585"/>
    </source>
</evidence>
<evidence type="ECO:0000256" key="5">
    <source>
        <dbReference type="ARBA" id="ARBA00022989"/>
    </source>
</evidence>
<evidence type="ECO:0000256" key="4">
    <source>
        <dbReference type="ARBA" id="ARBA00022692"/>
    </source>
</evidence>
<keyword evidence="7 12" id="KW-0406">Ion transport</keyword>
<comment type="subcellular location">
    <subcellularLocation>
        <location evidence="1 12">Cell membrane</location>
        <topology evidence="1 12">Multi-pass membrane protein</topology>
    </subcellularLocation>
</comment>
<feature type="transmembrane region" description="Helical" evidence="12">
    <location>
        <begin position="7"/>
        <end position="24"/>
    </location>
</feature>
<feature type="transmembrane region" description="Helical" evidence="12">
    <location>
        <begin position="71"/>
        <end position="95"/>
    </location>
</feature>
<comment type="similarity">
    <text evidence="10 12">Belongs to the fluoride channel Fluc/FEX (TC 1.A.43) family.</text>
</comment>
<dbReference type="GO" id="GO:0046872">
    <property type="term" value="F:metal ion binding"/>
    <property type="evidence" value="ECO:0007669"/>
    <property type="project" value="UniProtKB-KW"/>
</dbReference>
<evidence type="ECO:0000256" key="10">
    <source>
        <dbReference type="ARBA" id="ARBA00035120"/>
    </source>
</evidence>
<evidence type="ECO:0000256" key="3">
    <source>
        <dbReference type="ARBA" id="ARBA00022519"/>
    </source>
</evidence>
<keyword evidence="5 12" id="KW-1133">Transmembrane helix</keyword>
<evidence type="ECO:0000256" key="7">
    <source>
        <dbReference type="ARBA" id="ARBA00023065"/>
    </source>
</evidence>
<dbReference type="HAMAP" id="MF_00454">
    <property type="entry name" value="FluC"/>
    <property type="match status" value="1"/>
</dbReference>
<feature type="transmembrane region" description="Helical" evidence="12">
    <location>
        <begin position="101"/>
        <end position="120"/>
    </location>
</feature>
<reference evidence="13 14" key="1">
    <citation type="submission" date="2018-03" db="EMBL/GenBank/DDBJ databases">
        <title>Genomic Encyclopedia of Type Strains, Phase III (KMG-III): the genomes of soil and plant-associated and newly described type strains.</title>
        <authorList>
            <person name="Whitman W."/>
        </authorList>
    </citation>
    <scope>NUCLEOTIDE SEQUENCE [LARGE SCALE GENOMIC DNA]</scope>
    <source>
        <strain evidence="13 14">CGMCC 1.12152</strain>
    </source>
</reference>
<protein>
    <recommendedName>
        <fullName evidence="12">Fluoride-specific ion channel FluC</fullName>
    </recommendedName>
</protein>
<comment type="catalytic activity">
    <reaction evidence="11">
        <text>fluoride(in) = fluoride(out)</text>
        <dbReference type="Rhea" id="RHEA:76159"/>
        <dbReference type="ChEBI" id="CHEBI:17051"/>
    </reaction>
    <physiologicalReaction direction="left-to-right" evidence="11">
        <dbReference type="Rhea" id="RHEA:76160"/>
    </physiologicalReaction>
</comment>
<keyword evidence="9 12" id="KW-0407">Ion channel</keyword>
<dbReference type="GO" id="GO:0140114">
    <property type="term" value="P:cellular detoxification of fluoride"/>
    <property type="evidence" value="ECO:0007669"/>
    <property type="project" value="UniProtKB-UniRule"/>
</dbReference>
<evidence type="ECO:0000256" key="9">
    <source>
        <dbReference type="ARBA" id="ARBA00023303"/>
    </source>
</evidence>
<accession>A0A2T0V982</accession>
<comment type="activity regulation">
    <text evidence="12">Na(+) is not transported, but it plays an essential structural role and its presence is essential for fluoride channel function.</text>
</comment>
<gene>
    <name evidence="12" type="primary">fluC</name>
    <name evidence="12" type="synonym">crcB</name>
    <name evidence="13" type="ORF">B0H98_101686</name>
</gene>
<feature type="binding site" evidence="12">
    <location>
        <position position="79"/>
    </location>
    <ligand>
        <name>Na(+)</name>
        <dbReference type="ChEBI" id="CHEBI:29101"/>
        <note>structural</note>
    </ligand>
</feature>
<keyword evidence="3" id="KW-0997">Cell inner membrane</keyword>
<evidence type="ECO:0000256" key="6">
    <source>
        <dbReference type="ARBA" id="ARBA00023053"/>
    </source>
</evidence>
<dbReference type="Pfam" id="PF02537">
    <property type="entry name" value="CRCB"/>
    <property type="match status" value="1"/>
</dbReference>
<evidence type="ECO:0000313" key="14">
    <source>
        <dbReference type="Proteomes" id="UP000237647"/>
    </source>
</evidence>
<evidence type="ECO:0000313" key="13">
    <source>
        <dbReference type="EMBL" id="PRY66691.1"/>
    </source>
</evidence>
<keyword evidence="12" id="KW-0813">Transport</keyword>
<evidence type="ECO:0000256" key="12">
    <source>
        <dbReference type="HAMAP-Rule" id="MF_00454"/>
    </source>
</evidence>
<keyword evidence="4 12" id="KW-0812">Transmembrane</keyword>
<dbReference type="InterPro" id="IPR003691">
    <property type="entry name" value="FluC"/>
</dbReference>
<dbReference type="AlphaFoldDB" id="A0A2T0V982"/>
<evidence type="ECO:0000256" key="1">
    <source>
        <dbReference type="ARBA" id="ARBA00004651"/>
    </source>
</evidence>
<evidence type="ECO:0000256" key="8">
    <source>
        <dbReference type="ARBA" id="ARBA00023136"/>
    </source>
</evidence>
<dbReference type="Proteomes" id="UP000237647">
    <property type="component" value="Unassembled WGS sequence"/>
</dbReference>
<dbReference type="PANTHER" id="PTHR28259">
    <property type="entry name" value="FLUORIDE EXPORT PROTEIN 1-RELATED"/>
    <property type="match status" value="1"/>
</dbReference>
<keyword evidence="14" id="KW-1185">Reference proteome</keyword>
<dbReference type="RefSeq" id="WP_106373639.1">
    <property type="nucleotide sequence ID" value="NZ_PVTK01000001.1"/>
</dbReference>
<proteinExistence type="inferred from homology"/>
<keyword evidence="8 12" id="KW-0472">Membrane</keyword>
<comment type="function">
    <text evidence="12">Fluoride-specific ion channel. Important for reducing fluoride concentration in the cell, thus reducing its toxicity.</text>
</comment>
<dbReference type="GO" id="GO:0005886">
    <property type="term" value="C:plasma membrane"/>
    <property type="evidence" value="ECO:0007669"/>
    <property type="project" value="UniProtKB-SubCell"/>
</dbReference>
<dbReference type="OrthoDB" id="9806299at2"/>
<keyword evidence="6 12" id="KW-0915">Sodium</keyword>
<dbReference type="EMBL" id="PVTK01000001">
    <property type="protein sequence ID" value="PRY66691.1"/>
    <property type="molecule type" value="Genomic_DNA"/>
</dbReference>
<feature type="transmembrane region" description="Helical" evidence="12">
    <location>
        <begin position="36"/>
        <end position="59"/>
    </location>
</feature>